<dbReference type="Pfam" id="PF05154">
    <property type="entry name" value="TM2"/>
    <property type="match status" value="1"/>
</dbReference>
<evidence type="ECO:0000256" key="1">
    <source>
        <dbReference type="ARBA" id="ARBA00004141"/>
    </source>
</evidence>
<accession>A0A449B4W5</accession>
<dbReference type="Proteomes" id="UP000290243">
    <property type="component" value="Chromosome"/>
</dbReference>
<keyword evidence="2 5" id="KW-0812">Transmembrane</keyword>
<proteinExistence type="predicted"/>
<gene>
    <name evidence="7" type="ORF">NCTC10168_00542</name>
</gene>
<dbReference type="PANTHER" id="PTHR21016:SF25">
    <property type="entry name" value="TM2 DOMAIN-CONTAINING PROTEIN DDB_G0277895-RELATED"/>
    <property type="match status" value="1"/>
</dbReference>
<dbReference type="RefSeq" id="WP_129646868.1">
    <property type="nucleotide sequence ID" value="NZ_LR215037.1"/>
</dbReference>
<feature type="transmembrane region" description="Helical" evidence="5">
    <location>
        <begin position="35"/>
        <end position="54"/>
    </location>
</feature>
<evidence type="ECO:0000256" key="2">
    <source>
        <dbReference type="ARBA" id="ARBA00022692"/>
    </source>
</evidence>
<evidence type="ECO:0000313" key="7">
    <source>
        <dbReference type="EMBL" id="VEU75615.1"/>
    </source>
</evidence>
<evidence type="ECO:0000256" key="3">
    <source>
        <dbReference type="ARBA" id="ARBA00022989"/>
    </source>
</evidence>
<evidence type="ECO:0000259" key="6">
    <source>
        <dbReference type="Pfam" id="PF05154"/>
    </source>
</evidence>
<keyword evidence="4 5" id="KW-0472">Membrane</keyword>
<reference evidence="7 8" key="1">
    <citation type="submission" date="2019-01" db="EMBL/GenBank/DDBJ databases">
        <authorList>
            <consortium name="Pathogen Informatics"/>
        </authorList>
    </citation>
    <scope>NUCLEOTIDE SEQUENCE [LARGE SCALE GENOMIC DNA]</scope>
    <source>
        <strain evidence="7 8">NCTC10168</strain>
    </source>
</reference>
<evidence type="ECO:0000256" key="5">
    <source>
        <dbReference type="SAM" id="Phobius"/>
    </source>
</evidence>
<dbReference type="GO" id="GO:0016020">
    <property type="term" value="C:membrane"/>
    <property type="evidence" value="ECO:0007669"/>
    <property type="project" value="UniProtKB-SubCell"/>
</dbReference>
<feature type="domain" description="TM2" evidence="6">
    <location>
        <begin position="1"/>
        <end position="50"/>
    </location>
</feature>
<dbReference type="InterPro" id="IPR050932">
    <property type="entry name" value="TM2D1-3-like"/>
</dbReference>
<evidence type="ECO:0000256" key="4">
    <source>
        <dbReference type="ARBA" id="ARBA00023136"/>
    </source>
</evidence>
<dbReference type="EMBL" id="LR215037">
    <property type="protein sequence ID" value="VEU75615.1"/>
    <property type="molecule type" value="Genomic_DNA"/>
</dbReference>
<sequence>MKKDWLTLVLLSWFLGTIGVDRFYAGRIGLGLLKLFTGGGFGIWAIVDFVLAICGKQKDLNGNFITK</sequence>
<dbReference type="AlphaFoldDB" id="A0A449B4W5"/>
<organism evidence="7 8">
    <name type="scientific">Mycoplasmopsis maculosa</name>
    <dbReference type="NCBI Taxonomy" id="114885"/>
    <lineage>
        <taxon>Bacteria</taxon>
        <taxon>Bacillati</taxon>
        <taxon>Mycoplasmatota</taxon>
        <taxon>Mycoplasmoidales</taxon>
        <taxon>Metamycoplasmataceae</taxon>
        <taxon>Mycoplasmopsis</taxon>
    </lineage>
</organism>
<keyword evidence="3 5" id="KW-1133">Transmembrane helix</keyword>
<protein>
    <submittedName>
        <fullName evidence="7">TM2 domain</fullName>
    </submittedName>
</protein>
<comment type="subcellular location">
    <subcellularLocation>
        <location evidence="1">Membrane</location>
        <topology evidence="1">Multi-pass membrane protein</topology>
    </subcellularLocation>
</comment>
<dbReference type="KEGG" id="mmau:NCTC10168_00542"/>
<evidence type="ECO:0000313" key="8">
    <source>
        <dbReference type="Proteomes" id="UP000290243"/>
    </source>
</evidence>
<keyword evidence="8" id="KW-1185">Reference proteome</keyword>
<dbReference type="PANTHER" id="PTHR21016">
    <property type="entry name" value="BETA-AMYLOID BINDING PROTEIN-RELATED"/>
    <property type="match status" value="1"/>
</dbReference>
<name>A0A449B4W5_9BACT</name>
<dbReference type="InterPro" id="IPR007829">
    <property type="entry name" value="TM2"/>
</dbReference>